<dbReference type="PANTHER" id="PTHR12317">
    <property type="entry name" value="DIACYLGLYCEROL O-ACYLTRANSFERASE"/>
    <property type="match status" value="1"/>
</dbReference>
<evidence type="ECO:0000256" key="3">
    <source>
        <dbReference type="ARBA" id="ARBA00001349"/>
    </source>
</evidence>
<keyword evidence="23 35" id="KW-0012">Acyltransferase</keyword>
<keyword evidence="36" id="KW-1185">Reference proteome</keyword>
<dbReference type="EC" id="2.3.1.76" evidence="11"/>
<evidence type="ECO:0000313" key="36">
    <source>
        <dbReference type="Proteomes" id="UP000290572"/>
    </source>
</evidence>
<dbReference type="Proteomes" id="UP000290572">
    <property type="component" value="Unassembled WGS sequence"/>
</dbReference>
<comment type="pathway">
    <text evidence="8">Glycerolipid metabolism; triacylglycerol biosynthesis.</text>
</comment>
<evidence type="ECO:0000256" key="30">
    <source>
        <dbReference type="ARBA" id="ARBA00048135"/>
    </source>
</evidence>
<evidence type="ECO:0000256" key="5">
    <source>
        <dbReference type="ARBA" id="ARBA00004477"/>
    </source>
</evidence>
<proteinExistence type="inferred from homology"/>
<evidence type="ECO:0000256" key="33">
    <source>
        <dbReference type="ARBA" id="ARBA00049549"/>
    </source>
</evidence>
<evidence type="ECO:0000256" key="20">
    <source>
        <dbReference type="ARBA" id="ARBA00022989"/>
    </source>
</evidence>
<comment type="catalytic activity">
    <reaction evidence="3">
        <text>1,2-di-(9Z-octadecenoyl)-sn-glycerol + hexadecanoyl-CoA = 1,2-di-(9Z)-octadecenoyl-3-hexadecanoyl-sn-glycerol + CoA</text>
        <dbReference type="Rhea" id="RHEA:38163"/>
        <dbReference type="ChEBI" id="CHEBI:52333"/>
        <dbReference type="ChEBI" id="CHEBI:57287"/>
        <dbReference type="ChEBI" id="CHEBI:57379"/>
        <dbReference type="ChEBI" id="CHEBI:75583"/>
    </reaction>
    <physiologicalReaction direction="left-to-right" evidence="3">
        <dbReference type="Rhea" id="RHEA:38164"/>
    </physiologicalReaction>
</comment>
<dbReference type="AlphaFoldDB" id="A0A498N7A1"/>
<evidence type="ECO:0000256" key="29">
    <source>
        <dbReference type="ARBA" id="ARBA00048096"/>
    </source>
</evidence>
<keyword evidence="22 34" id="KW-0472">Membrane</keyword>
<evidence type="ECO:0000256" key="6">
    <source>
        <dbReference type="ARBA" id="ARBA00004502"/>
    </source>
</evidence>
<comment type="catalytic activity">
    <reaction evidence="32">
        <text>1-(9Z-octadecenoyl)-glycerol + (9Z)-octadecenoyl-CoA = 1,2-di-(9Z-octadecenoyl)-glycerol + CoA</text>
        <dbReference type="Rhea" id="RHEA:37915"/>
        <dbReference type="ChEBI" id="CHEBI:52323"/>
        <dbReference type="ChEBI" id="CHEBI:57287"/>
        <dbReference type="ChEBI" id="CHEBI:57387"/>
        <dbReference type="ChEBI" id="CHEBI:75342"/>
    </reaction>
    <physiologicalReaction direction="left-to-right" evidence="32">
        <dbReference type="Rhea" id="RHEA:37916"/>
    </physiologicalReaction>
</comment>
<evidence type="ECO:0000256" key="18">
    <source>
        <dbReference type="ARBA" id="ARBA00022798"/>
    </source>
</evidence>
<dbReference type="STRING" id="84645.A0A498N7A1"/>
<dbReference type="GO" id="GO:0019432">
    <property type="term" value="P:triglyceride biosynthetic process"/>
    <property type="evidence" value="ECO:0007669"/>
    <property type="project" value="TreeGrafter"/>
</dbReference>
<comment type="similarity">
    <text evidence="10">Belongs to the diacylglycerol acyltransferase family.</text>
</comment>
<evidence type="ECO:0000256" key="22">
    <source>
        <dbReference type="ARBA" id="ARBA00023136"/>
    </source>
</evidence>
<dbReference type="GO" id="GO:0005811">
    <property type="term" value="C:lipid droplet"/>
    <property type="evidence" value="ECO:0007669"/>
    <property type="project" value="UniProtKB-SubCell"/>
</dbReference>
<comment type="catalytic activity">
    <reaction evidence="27">
        <text>1,2-di-(9Z-octadecenoyl)-sn-glycerol + (9Z)-octadecenoyl-CoA = 1,2,3-tri-(9Z-octadecenoyl)-glycerol + CoA</text>
        <dbReference type="Rhea" id="RHEA:38219"/>
        <dbReference type="ChEBI" id="CHEBI:52333"/>
        <dbReference type="ChEBI" id="CHEBI:53753"/>
        <dbReference type="ChEBI" id="CHEBI:57287"/>
        <dbReference type="ChEBI" id="CHEBI:57387"/>
    </reaction>
    <physiologicalReaction direction="left-to-right" evidence="27">
        <dbReference type="Rhea" id="RHEA:38220"/>
    </physiologicalReaction>
</comment>
<comment type="catalytic activity">
    <reaction evidence="33">
        <text>1,3-di-(9Z-octadecenoyl)-glycerol + (9Z)-octadecenoyl-CoA = 1,2,3-tri-(9Z-octadecenoyl)-glycerol + CoA</text>
        <dbReference type="Rhea" id="RHEA:38435"/>
        <dbReference type="ChEBI" id="CHEBI:53753"/>
        <dbReference type="ChEBI" id="CHEBI:57287"/>
        <dbReference type="ChEBI" id="CHEBI:57387"/>
        <dbReference type="ChEBI" id="CHEBI:75735"/>
    </reaction>
    <physiologicalReaction direction="left-to-right" evidence="33">
        <dbReference type="Rhea" id="RHEA:38436"/>
    </physiologicalReaction>
</comment>
<comment type="catalytic activity">
    <reaction evidence="2">
        <text>2-(9Z-octadecenoyl)-glycerol + hexadecanoyl-CoA = 1-hexadecanoyl-2-(9Z-octadecenoyl)-sn-glycerol + CoA</text>
        <dbReference type="Rhea" id="RHEA:38071"/>
        <dbReference type="ChEBI" id="CHEBI:57287"/>
        <dbReference type="ChEBI" id="CHEBI:57379"/>
        <dbReference type="ChEBI" id="CHEBI:73990"/>
        <dbReference type="ChEBI" id="CHEBI:75466"/>
    </reaction>
    <physiologicalReaction direction="left-to-right" evidence="2">
        <dbReference type="Rhea" id="RHEA:38072"/>
    </physiologicalReaction>
</comment>
<keyword evidence="16 35" id="KW-0808">Transferase</keyword>
<evidence type="ECO:0000256" key="24">
    <source>
        <dbReference type="ARBA" id="ARBA00033044"/>
    </source>
</evidence>
<comment type="caution">
    <text evidence="35">The sequence shown here is derived from an EMBL/GenBank/DDBJ whole genome shotgun (WGS) entry which is preliminary data.</text>
</comment>
<comment type="catalytic activity">
    <reaction evidence="28">
        <text>1-O-(9Z-octadecenyl)-glycerol + (9Z)-octadecenoyl-CoA = 1-O-(9Z-octadecyl)-3-(9Z-octadecenoyl)-glycerol + CoA</text>
        <dbReference type="Rhea" id="RHEA:55340"/>
        <dbReference type="ChEBI" id="CHEBI:34116"/>
        <dbReference type="ChEBI" id="CHEBI:57287"/>
        <dbReference type="ChEBI" id="CHEBI:57387"/>
        <dbReference type="ChEBI" id="CHEBI:197429"/>
    </reaction>
    <physiologicalReaction direction="left-to-right" evidence="28">
        <dbReference type="Rhea" id="RHEA:55341"/>
    </physiologicalReaction>
</comment>
<evidence type="ECO:0000256" key="26">
    <source>
        <dbReference type="ARBA" id="ARBA00041468"/>
    </source>
</evidence>
<dbReference type="GO" id="GO:0006071">
    <property type="term" value="P:glycerol metabolic process"/>
    <property type="evidence" value="ECO:0007669"/>
    <property type="project" value="UniProtKB-KW"/>
</dbReference>
<evidence type="ECO:0000256" key="8">
    <source>
        <dbReference type="ARBA" id="ARBA00004771"/>
    </source>
</evidence>
<comment type="catalytic activity">
    <reaction evidence="29">
        <text>2,3-di-(9Z)-octadecenoyl-sn-glycerol + (9Z)-octadecenoyl-CoA = 1,2,3-tri-(9Z-octadecenoyl)-glycerol + CoA</text>
        <dbReference type="Rhea" id="RHEA:38439"/>
        <dbReference type="ChEBI" id="CHEBI:53753"/>
        <dbReference type="ChEBI" id="CHEBI:57287"/>
        <dbReference type="ChEBI" id="CHEBI:57387"/>
        <dbReference type="ChEBI" id="CHEBI:75824"/>
    </reaction>
    <physiologicalReaction direction="left-to-right" evidence="29">
        <dbReference type="Rhea" id="RHEA:38440"/>
    </physiologicalReaction>
</comment>
<dbReference type="GO" id="GO:0004144">
    <property type="term" value="F:diacylglycerol O-acyltransferase activity"/>
    <property type="evidence" value="ECO:0007669"/>
    <property type="project" value="UniProtKB-EC"/>
</dbReference>
<evidence type="ECO:0000256" key="27">
    <source>
        <dbReference type="ARBA" id="ARBA00047367"/>
    </source>
</evidence>
<evidence type="ECO:0000256" key="10">
    <source>
        <dbReference type="ARBA" id="ARBA00005420"/>
    </source>
</evidence>
<evidence type="ECO:0000256" key="11">
    <source>
        <dbReference type="ARBA" id="ARBA00012977"/>
    </source>
</evidence>
<evidence type="ECO:0000256" key="9">
    <source>
        <dbReference type="ARBA" id="ARBA00005189"/>
    </source>
</evidence>
<dbReference type="InterPro" id="IPR007130">
    <property type="entry name" value="DAGAT"/>
</dbReference>
<evidence type="ECO:0000256" key="4">
    <source>
        <dbReference type="ARBA" id="ARBA00001764"/>
    </source>
</evidence>
<reference evidence="35 36" key="1">
    <citation type="submission" date="2018-03" db="EMBL/GenBank/DDBJ databases">
        <title>Draft genome sequence of Rohu Carp (Labeo rohita).</title>
        <authorList>
            <person name="Das P."/>
            <person name="Kushwaha B."/>
            <person name="Joshi C.G."/>
            <person name="Kumar D."/>
            <person name="Nagpure N.S."/>
            <person name="Sahoo L."/>
            <person name="Das S.P."/>
            <person name="Bit A."/>
            <person name="Patnaik S."/>
            <person name="Meher P.K."/>
            <person name="Jayasankar P."/>
            <person name="Koringa P.G."/>
            <person name="Patel N.V."/>
            <person name="Hinsu A.T."/>
            <person name="Kumar R."/>
            <person name="Pandey M."/>
            <person name="Agarwal S."/>
            <person name="Srivastava S."/>
            <person name="Singh M."/>
            <person name="Iquebal M.A."/>
            <person name="Jaiswal S."/>
            <person name="Angadi U.B."/>
            <person name="Kumar N."/>
            <person name="Raza M."/>
            <person name="Shah T.M."/>
            <person name="Rai A."/>
            <person name="Jena J.K."/>
        </authorList>
    </citation>
    <scope>NUCLEOTIDE SEQUENCE [LARGE SCALE GENOMIC DNA]</scope>
    <source>
        <strain evidence="35">DASCIFA01</strain>
        <tissue evidence="35">Testis</tissue>
    </source>
</reference>
<comment type="pathway">
    <text evidence="9">Lipid metabolism.</text>
</comment>
<comment type="catalytic activity">
    <reaction evidence="31">
        <text>an acyl-CoA + a 1,2-diacyl-sn-glycerol = a triacyl-sn-glycerol + CoA</text>
        <dbReference type="Rhea" id="RHEA:10868"/>
        <dbReference type="ChEBI" id="CHEBI:17815"/>
        <dbReference type="ChEBI" id="CHEBI:57287"/>
        <dbReference type="ChEBI" id="CHEBI:58342"/>
        <dbReference type="ChEBI" id="CHEBI:64615"/>
        <dbReference type="EC" id="2.3.1.20"/>
    </reaction>
    <physiologicalReaction direction="left-to-right" evidence="31">
        <dbReference type="Rhea" id="RHEA:10869"/>
    </physiologicalReaction>
</comment>
<dbReference type="CDD" id="cd07987">
    <property type="entry name" value="LPLAT_MGAT-like"/>
    <property type="match status" value="2"/>
</dbReference>
<dbReference type="GO" id="GO:0050252">
    <property type="term" value="F:retinol O-fatty-acyltransferase activity"/>
    <property type="evidence" value="ECO:0007669"/>
    <property type="project" value="UniProtKB-EC"/>
</dbReference>
<organism evidence="35 36">
    <name type="scientific">Labeo rohita</name>
    <name type="common">Indian major carp</name>
    <name type="synonym">Cyprinus rohita</name>
    <dbReference type="NCBI Taxonomy" id="84645"/>
    <lineage>
        <taxon>Eukaryota</taxon>
        <taxon>Metazoa</taxon>
        <taxon>Chordata</taxon>
        <taxon>Craniata</taxon>
        <taxon>Vertebrata</taxon>
        <taxon>Euteleostomi</taxon>
        <taxon>Actinopterygii</taxon>
        <taxon>Neopterygii</taxon>
        <taxon>Teleostei</taxon>
        <taxon>Ostariophysi</taxon>
        <taxon>Cypriniformes</taxon>
        <taxon>Cyprinidae</taxon>
        <taxon>Labeoninae</taxon>
        <taxon>Labeonini</taxon>
        <taxon>Labeo</taxon>
    </lineage>
</organism>
<dbReference type="Pfam" id="PF03982">
    <property type="entry name" value="DAGAT"/>
    <property type="match status" value="2"/>
</dbReference>
<evidence type="ECO:0000256" key="7">
    <source>
        <dbReference type="ARBA" id="ARBA00004556"/>
    </source>
</evidence>
<keyword evidence="20 34" id="KW-1133">Transmembrane helix</keyword>
<evidence type="ECO:0000256" key="1">
    <source>
        <dbReference type="ARBA" id="ARBA00000633"/>
    </source>
</evidence>
<evidence type="ECO:0000256" key="21">
    <source>
        <dbReference type="ARBA" id="ARBA00023098"/>
    </source>
</evidence>
<feature type="transmembrane region" description="Helical" evidence="34">
    <location>
        <begin position="235"/>
        <end position="252"/>
    </location>
</feature>
<keyword evidence="15" id="KW-0551">Lipid droplet</keyword>
<keyword evidence="13" id="KW-0963">Cytoplasm</keyword>
<name>A0A498N7A1_LABRO</name>
<gene>
    <name evidence="35" type="ORF">ROHU_019940</name>
</gene>
<comment type="catalytic activity">
    <reaction evidence="4">
        <text>all-trans-retinol + hexadecanoyl-CoA = all-trans-retinyl hexadecanoate + CoA</text>
        <dbReference type="Rhea" id="RHEA:38175"/>
        <dbReference type="ChEBI" id="CHEBI:17336"/>
        <dbReference type="ChEBI" id="CHEBI:17616"/>
        <dbReference type="ChEBI" id="CHEBI:57287"/>
        <dbReference type="ChEBI" id="CHEBI:57379"/>
    </reaction>
    <physiologicalReaction direction="left-to-right" evidence="4">
        <dbReference type="Rhea" id="RHEA:38176"/>
    </physiologicalReaction>
</comment>
<keyword evidence="21" id="KW-0443">Lipid metabolism</keyword>
<comment type="catalytic activity">
    <reaction evidence="30">
        <text>2-(9Z-octadecenoyl)-glycerol + (9Z)-octadecenoyl-CoA = 1,2-di-(9Z-octadecenoyl)-sn-glycerol + CoA</text>
        <dbReference type="Rhea" id="RHEA:37911"/>
        <dbReference type="ChEBI" id="CHEBI:52333"/>
        <dbReference type="ChEBI" id="CHEBI:57287"/>
        <dbReference type="ChEBI" id="CHEBI:57387"/>
        <dbReference type="ChEBI" id="CHEBI:73990"/>
    </reaction>
    <physiologicalReaction direction="left-to-right" evidence="30">
        <dbReference type="Rhea" id="RHEA:37912"/>
    </physiologicalReaction>
</comment>
<evidence type="ECO:0000256" key="19">
    <source>
        <dbReference type="ARBA" id="ARBA00022824"/>
    </source>
</evidence>
<evidence type="ECO:0000256" key="12">
    <source>
        <dbReference type="ARBA" id="ARBA00013244"/>
    </source>
</evidence>
<dbReference type="EC" id="2.3.1.20" evidence="12"/>
<dbReference type="EMBL" id="QBIY01011993">
    <property type="protein sequence ID" value="RXN27572.1"/>
    <property type="molecule type" value="Genomic_DNA"/>
</dbReference>
<protein>
    <recommendedName>
        <fullName evidence="25">Diacylglycerol O-acyltransferase 2</fullName>
        <ecNumber evidence="12">2.3.1.20</ecNumber>
        <ecNumber evidence="11">2.3.1.76</ecNumber>
    </recommendedName>
    <alternativeName>
        <fullName evidence="24">Acyl-CoA retinol O-fatty-acyltransferase</fullName>
    </alternativeName>
    <alternativeName>
        <fullName evidence="26">Diglyceride acyltransferase 2</fullName>
    </alternativeName>
</protein>
<keyword evidence="14" id="KW-0444">Lipid biosynthesis</keyword>
<sequence>MRLWEYMRDYFPIKLVKTADLDPRKNYVLGFHPHGILVAGAFTSFCTEATGFSKLFPGLRTNLLMLPLWFRAPFFRDYIMAAGLVPSDKESASYLLRQKGGGNAVVIAVGGAPEALDAHPGDYTVHLANKKGFIKLAIEHGADLVPIYSFGENEVFDQVENPRGTWLRYIQERLQRIMGVSLPLFHARGVFQYSFGLMPYRKPINTVGSGSSILSALHDLPSVPWLTRSKIVKHLQVISVLQFVITFLAMGIGCSLLLMYMFCTDCWVIAAIYTAWLIYDWNTPKQGGRRSTWVRNWTVWKYFRDYFPIRLIKTHNLLPSRNYIFGYHPHGIFCFGAFCNFGTEATGFSKIFPGIKPSLATLAGNFRLPVFRDYLMSGGICPVNRNSIDYLLSSNGTGNAVVIVIGGAAESLDCAPGMNSVTLRNRKGFVKLALKQGADLVPVYSFGENEVYKQLIFDDDSWWRTVQKRLQKILGFAPCLFHGCGLFFRESWGLVPYCKPITTVVGEPITVPKIEEPTQDVIDMYHAMYIRSLKSLFDNYKTRFGLNESDTLHIQ</sequence>
<accession>A0A498N7A1</accession>
<evidence type="ECO:0000313" key="35">
    <source>
        <dbReference type="EMBL" id="RXN27572.1"/>
    </source>
</evidence>
<evidence type="ECO:0000256" key="16">
    <source>
        <dbReference type="ARBA" id="ARBA00022679"/>
    </source>
</evidence>
<keyword evidence="17 34" id="KW-0812">Transmembrane</keyword>
<keyword evidence="18" id="KW-0319">Glycerol metabolism</keyword>
<dbReference type="GO" id="GO:0005789">
    <property type="term" value="C:endoplasmic reticulum membrane"/>
    <property type="evidence" value="ECO:0007669"/>
    <property type="project" value="UniProtKB-SubCell"/>
</dbReference>
<evidence type="ECO:0000256" key="2">
    <source>
        <dbReference type="ARBA" id="ARBA00001313"/>
    </source>
</evidence>
<dbReference type="GO" id="GO:0048471">
    <property type="term" value="C:perinuclear region of cytoplasm"/>
    <property type="evidence" value="ECO:0007669"/>
    <property type="project" value="UniProtKB-SubCell"/>
</dbReference>
<evidence type="ECO:0000256" key="25">
    <source>
        <dbReference type="ARBA" id="ARBA00041149"/>
    </source>
</evidence>
<comment type="catalytic activity">
    <reaction evidence="1">
        <text>all-trans-retinol + an acyl-CoA = an all-trans-retinyl ester + CoA</text>
        <dbReference type="Rhea" id="RHEA:11488"/>
        <dbReference type="ChEBI" id="CHEBI:17336"/>
        <dbReference type="ChEBI" id="CHEBI:57287"/>
        <dbReference type="ChEBI" id="CHEBI:58342"/>
        <dbReference type="ChEBI" id="CHEBI:63410"/>
        <dbReference type="EC" id="2.3.1.76"/>
    </reaction>
    <physiologicalReaction direction="left-to-right" evidence="1">
        <dbReference type="Rhea" id="RHEA:11489"/>
    </physiologicalReaction>
</comment>
<evidence type="ECO:0000256" key="23">
    <source>
        <dbReference type="ARBA" id="ARBA00023315"/>
    </source>
</evidence>
<evidence type="ECO:0000256" key="13">
    <source>
        <dbReference type="ARBA" id="ARBA00022490"/>
    </source>
</evidence>
<evidence type="ECO:0000256" key="34">
    <source>
        <dbReference type="SAM" id="Phobius"/>
    </source>
</evidence>
<keyword evidence="19" id="KW-0256">Endoplasmic reticulum</keyword>
<comment type="subcellular location">
    <subcellularLocation>
        <location evidence="7">Cytoplasm</location>
        <location evidence="7">Perinuclear region</location>
    </subcellularLocation>
    <subcellularLocation>
        <location evidence="5">Endoplasmic reticulum membrane</location>
        <topology evidence="5">Multi-pass membrane protein</topology>
    </subcellularLocation>
    <subcellularLocation>
        <location evidence="6">Lipid droplet</location>
    </subcellularLocation>
</comment>
<evidence type="ECO:0000256" key="17">
    <source>
        <dbReference type="ARBA" id="ARBA00022692"/>
    </source>
</evidence>
<evidence type="ECO:0000256" key="28">
    <source>
        <dbReference type="ARBA" id="ARBA00047807"/>
    </source>
</evidence>
<evidence type="ECO:0000256" key="31">
    <source>
        <dbReference type="ARBA" id="ARBA00048634"/>
    </source>
</evidence>
<evidence type="ECO:0000256" key="15">
    <source>
        <dbReference type="ARBA" id="ARBA00022677"/>
    </source>
</evidence>
<evidence type="ECO:0000256" key="14">
    <source>
        <dbReference type="ARBA" id="ARBA00022516"/>
    </source>
</evidence>
<dbReference type="PANTHER" id="PTHR12317:SF14">
    <property type="entry name" value="DIACYLGLYCEROL O-ACYLTRANSFERASE 2"/>
    <property type="match status" value="1"/>
</dbReference>
<evidence type="ECO:0000256" key="32">
    <source>
        <dbReference type="ARBA" id="ARBA00049168"/>
    </source>
</evidence>